<evidence type="ECO:0000256" key="2">
    <source>
        <dbReference type="ARBA" id="ARBA00022737"/>
    </source>
</evidence>
<dbReference type="EMBL" id="JAODUO010000354">
    <property type="protein sequence ID" value="KAK2182432.1"/>
    <property type="molecule type" value="Genomic_DNA"/>
</dbReference>
<evidence type="ECO:0000256" key="1">
    <source>
        <dbReference type="ARBA" id="ARBA00022723"/>
    </source>
</evidence>
<sequence>MEVPGKCSCVVMKCFGKICWSHKSLDEKAEGIFVQEVDNGQPCLNCKDKCPGFAPHKWRNICHQCKCRRELHDIYHANFVDVRERVGWEDPPDPLLRVNKEQTLRLNYTWVPPGLSDDKVDDYMDQLDNNKIPKVGSVGEKYRDLQLMLQLPKQDLAADFCKQLSGAVERKAFNEFIDLRDSAAMDVGFVRDNLHHNVTTCYNCDGEIDVGELAVFAPKFVDDECGRGDNSGAICWHPACFICCVCEEQLVDLVYCHNDGAIYCQRHYAQLLKPRCAACDERNSFAGM</sequence>
<evidence type="ECO:0000259" key="6">
    <source>
        <dbReference type="PROSITE" id="PS50023"/>
    </source>
</evidence>
<keyword evidence="2" id="KW-0677">Repeat</keyword>
<proteinExistence type="predicted"/>
<evidence type="ECO:0000256" key="3">
    <source>
        <dbReference type="ARBA" id="ARBA00022833"/>
    </source>
</evidence>
<dbReference type="PROSITE" id="PS50023">
    <property type="entry name" value="LIM_DOMAIN_2"/>
    <property type="match status" value="1"/>
</dbReference>
<dbReference type="PANTHER" id="PTHR24211">
    <property type="entry name" value="LIM DOMAIN-CONTAINING PROTEIN"/>
    <property type="match status" value="1"/>
</dbReference>
<comment type="caution">
    <text evidence="8">The sequence shown here is derived from an EMBL/GenBank/DDBJ whole genome shotgun (WGS) entry which is preliminary data.</text>
</comment>
<dbReference type="SMART" id="SM00132">
    <property type="entry name" value="LIM"/>
    <property type="match status" value="1"/>
</dbReference>
<keyword evidence="9" id="KW-1185">Reference proteome</keyword>
<keyword evidence="4 5" id="KW-0440">LIM domain</keyword>
<keyword evidence="1 5" id="KW-0479">Metal-binding</keyword>
<organism evidence="8 9">
    <name type="scientific">Ridgeia piscesae</name>
    <name type="common">Tubeworm</name>
    <dbReference type="NCBI Taxonomy" id="27915"/>
    <lineage>
        <taxon>Eukaryota</taxon>
        <taxon>Metazoa</taxon>
        <taxon>Spiralia</taxon>
        <taxon>Lophotrochozoa</taxon>
        <taxon>Annelida</taxon>
        <taxon>Polychaeta</taxon>
        <taxon>Sedentaria</taxon>
        <taxon>Canalipalpata</taxon>
        <taxon>Sabellida</taxon>
        <taxon>Siboglinidae</taxon>
        <taxon>Ridgeia</taxon>
    </lineage>
</organism>
<dbReference type="Proteomes" id="UP001209878">
    <property type="component" value="Unassembled WGS sequence"/>
</dbReference>
<evidence type="ECO:0000259" key="7">
    <source>
        <dbReference type="PROSITE" id="PS51303"/>
    </source>
</evidence>
<dbReference type="PANTHER" id="PTHR24211:SF37">
    <property type="entry name" value="PROTEIN ESPINAS-LIKE PROTEIN"/>
    <property type="match status" value="1"/>
</dbReference>
<keyword evidence="3 5" id="KW-0862">Zinc</keyword>
<evidence type="ECO:0000256" key="4">
    <source>
        <dbReference type="ARBA" id="ARBA00023038"/>
    </source>
</evidence>
<dbReference type="InterPro" id="IPR010442">
    <property type="entry name" value="PET_domain"/>
</dbReference>
<dbReference type="InterPro" id="IPR047120">
    <property type="entry name" value="Pk/Esn/Tes"/>
</dbReference>
<dbReference type="PROSITE" id="PS51303">
    <property type="entry name" value="PET"/>
    <property type="match status" value="1"/>
</dbReference>
<dbReference type="InterPro" id="IPR001781">
    <property type="entry name" value="Znf_LIM"/>
</dbReference>
<feature type="domain" description="PET" evidence="7">
    <location>
        <begin position="89"/>
        <end position="199"/>
    </location>
</feature>
<reference evidence="8" key="1">
    <citation type="journal article" date="2023" name="Mol. Biol. Evol.">
        <title>Third-Generation Sequencing Reveals the Adaptive Role of the Epigenome in Three Deep-Sea Polychaetes.</title>
        <authorList>
            <person name="Perez M."/>
            <person name="Aroh O."/>
            <person name="Sun Y."/>
            <person name="Lan Y."/>
            <person name="Juniper S.K."/>
            <person name="Young C.R."/>
            <person name="Angers B."/>
            <person name="Qian P.Y."/>
        </authorList>
    </citation>
    <scope>NUCLEOTIDE SEQUENCE</scope>
    <source>
        <strain evidence="8">R07B-5</strain>
    </source>
</reference>
<dbReference type="Pfam" id="PF00412">
    <property type="entry name" value="LIM"/>
    <property type="match status" value="1"/>
</dbReference>
<feature type="domain" description="LIM zinc-binding" evidence="6">
    <location>
        <begin position="199"/>
        <end position="274"/>
    </location>
</feature>
<evidence type="ECO:0000313" key="9">
    <source>
        <dbReference type="Proteomes" id="UP001209878"/>
    </source>
</evidence>
<evidence type="ECO:0000256" key="5">
    <source>
        <dbReference type="PROSITE-ProRule" id="PRU00125"/>
    </source>
</evidence>
<dbReference type="AlphaFoldDB" id="A0AAD9L404"/>
<dbReference type="Gene3D" id="2.10.110.10">
    <property type="entry name" value="Cysteine Rich Protein"/>
    <property type="match status" value="1"/>
</dbReference>
<dbReference type="GO" id="GO:0008270">
    <property type="term" value="F:zinc ion binding"/>
    <property type="evidence" value="ECO:0007669"/>
    <property type="project" value="InterPro"/>
</dbReference>
<dbReference type="SUPFAM" id="SSF57716">
    <property type="entry name" value="Glucocorticoid receptor-like (DNA-binding domain)"/>
    <property type="match status" value="1"/>
</dbReference>
<protein>
    <submittedName>
        <fullName evidence="8">Uncharacterized protein</fullName>
    </submittedName>
</protein>
<accession>A0AAD9L404</accession>
<name>A0AAD9L404_RIDPI</name>
<gene>
    <name evidence="8" type="ORF">NP493_354g03033</name>
</gene>
<dbReference type="Pfam" id="PF06297">
    <property type="entry name" value="PET"/>
    <property type="match status" value="1"/>
</dbReference>
<evidence type="ECO:0000313" key="8">
    <source>
        <dbReference type="EMBL" id="KAK2182432.1"/>
    </source>
</evidence>